<protein>
    <recommendedName>
        <fullName evidence="7">Anaerobic ribonucleoside-triphosphate reductase-activating protein</fullName>
        <ecNumber evidence="7">1.97.1.-</ecNumber>
    </recommendedName>
</protein>
<keyword evidence="6" id="KW-0411">Iron-sulfur</keyword>
<dbReference type="PANTHER" id="PTHR30352:SF2">
    <property type="entry name" value="ANAEROBIC RIBONUCLEOSIDE-TRIPHOSPHATE REDUCTASE-ACTIVATING PROTEIN"/>
    <property type="match status" value="1"/>
</dbReference>
<dbReference type="GO" id="GO:0046872">
    <property type="term" value="F:metal ion binding"/>
    <property type="evidence" value="ECO:0007669"/>
    <property type="project" value="UniProtKB-KW"/>
</dbReference>
<dbReference type="InterPro" id="IPR012837">
    <property type="entry name" value="NrdG"/>
</dbReference>
<gene>
    <name evidence="8" type="ORF">QX51_11755</name>
</gene>
<evidence type="ECO:0000256" key="7">
    <source>
        <dbReference type="PIRNR" id="PIRNR000368"/>
    </source>
</evidence>
<dbReference type="GO" id="GO:0004748">
    <property type="term" value="F:ribonucleoside-diphosphate reductase activity, thioredoxin disulfide as acceptor"/>
    <property type="evidence" value="ECO:0007669"/>
    <property type="project" value="TreeGrafter"/>
</dbReference>
<dbReference type="PANTHER" id="PTHR30352">
    <property type="entry name" value="PYRUVATE FORMATE-LYASE-ACTIVATING ENZYME"/>
    <property type="match status" value="1"/>
</dbReference>
<dbReference type="SUPFAM" id="SSF102114">
    <property type="entry name" value="Radical SAM enzymes"/>
    <property type="match status" value="1"/>
</dbReference>
<keyword evidence="2" id="KW-0004">4Fe-4S</keyword>
<sequence length="179" mass="20776">MKLRLASELTYDSIVDGPGLRMVIWTQGCIHHCYKCHNPQTHKLDGGVIVDTDCIIEEVKKLKLHRGITLSGGEPFLQPKALSLIAKSAQLANLDVWCYTGFKFEYLINKENPLYMYNKDLLQYIDVLVDGKFVYEKKNIDLKFRGSSNQRIIDVKKSLEKEEIILKYEYMDKKLNMVR</sequence>
<dbReference type="GO" id="GO:0043365">
    <property type="term" value="F:[formate-C-acetyltransferase]-activating enzyme activity"/>
    <property type="evidence" value="ECO:0007669"/>
    <property type="project" value="InterPro"/>
</dbReference>
<organism evidence="8 9">
    <name type="scientific">Terrisporobacter othiniensis</name>
    <dbReference type="NCBI Taxonomy" id="1577792"/>
    <lineage>
        <taxon>Bacteria</taxon>
        <taxon>Bacillati</taxon>
        <taxon>Bacillota</taxon>
        <taxon>Clostridia</taxon>
        <taxon>Peptostreptococcales</taxon>
        <taxon>Peptostreptococcaceae</taxon>
        <taxon>Terrisporobacter</taxon>
    </lineage>
</organism>
<keyword evidence="9" id="KW-1185">Reference proteome</keyword>
<dbReference type="InterPro" id="IPR034457">
    <property type="entry name" value="Organic_radical-activating"/>
</dbReference>
<dbReference type="SFLD" id="SFLDG01063">
    <property type="entry name" value="activating_enzymes__group_1"/>
    <property type="match status" value="1"/>
</dbReference>
<dbReference type="NCBIfam" id="TIGR02491">
    <property type="entry name" value="NrdG"/>
    <property type="match status" value="1"/>
</dbReference>
<evidence type="ECO:0000256" key="4">
    <source>
        <dbReference type="ARBA" id="ARBA00022723"/>
    </source>
</evidence>
<dbReference type="EMBL" id="JWHR01000108">
    <property type="protein sequence ID" value="KHS56805.1"/>
    <property type="molecule type" value="Genomic_DNA"/>
</dbReference>
<comment type="function">
    <text evidence="7">Activation of anaerobic ribonucleoside-triphosphate reductase under anaerobic conditions by generation of an organic free radical, using S-adenosylmethionine and reduced flavodoxin as cosubstrates to produce 5'-deoxy-adenosine.</text>
</comment>
<evidence type="ECO:0000256" key="6">
    <source>
        <dbReference type="ARBA" id="ARBA00023014"/>
    </source>
</evidence>
<evidence type="ECO:0000256" key="5">
    <source>
        <dbReference type="ARBA" id="ARBA00023004"/>
    </source>
</evidence>
<evidence type="ECO:0000256" key="1">
    <source>
        <dbReference type="ARBA" id="ARBA00001966"/>
    </source>
</evidence>
<accession>A0A0B3WQM9</accession>
<dbReference type="Proteomes" id="UP000031189">
    <property type="component" value="Unassembled WGS sequence"/>
</dbReference>
<dbReference type="RefSeq" id="WP_039680108.1">
    <property type="nucleotide sequence ID" value="NZ_JAWGXO010000034.1"/>
</dbReference>
<dbReference type="STRING" id="1577792.QX51_11755"/>
<dbReference type="Gene3D" id="3.20.20.70">
    <property type="entry name" value="Aldolase class I"/>
    <property type="match status" value="1"/>
</dbReference>
<dbReference type="InterPro" id="IPR058240">
    <property type="entry name" value="rSAM_sf"/>
</dbReference>
<dbReference type="InterPro" id="IPR013785">
    <property type="entry name" value="Aldolase_TIM"/>
</dbReference>
<dbReference type="AlphaFoldDB" id="A0A0B3WQM9"/>
<dbReference type="InterPro" id="IPR007197">
    <property type="entry name" value="rSAM"/>
</dbReference>
<evidence type="ECO:0000313" key="8">
    <source>
        <dbReference type="EMBL" id="KHS56805.1"/>
    </source>
</evidence>
<dbReference type="GO" id="GO:0051539">
    <property type="term" value="F:4 iron, 4 sulfur cluster binding"/>
    <property type="evidence" value="ECO:0007669"/>
    <property type="project" value="UniProtKB-KW"/>
</dbReference>
<dbReference type="SFLD" id="SFLDG01066">
    <property type="entry name" value="organic_radical-activating_enz"/>
    <property type="match status" value="1"/>
</dbReference>
<dbReference type="PIRSF" id="PIRSF000368">
    <property type="entry name" value="NrdG"/>
    <property type="match status" value="1"/>
</dbReference>
<dbReference type="EC" id="1.97.1.-" evidence="7"/>
<comment type="cofactor">
    <cofactor evidence="1">
        <name>[4Fe-4S] cluster</name>
        <dbReference type="ChEBI" id="CHEBI:49883"/>
    </cofactor>
</comment>
<keyword evidence="5" id="KW-0408">Iron</keyword>
<dbReference type="SFLD" id="SFLDF00299">
    <property type="entry name" value="anaerobic_ribonucleoside-triph"/>
    <property type="match status" value="1"/>
</dbReference>
<proteinExistence type="inferred from homology"/>
<dbReference type="OrthoDB" id="9782387at2"/>
<comment type="caution">
    <text evidence="8">The sequence shown here is derived from an EMBL/GenBank/DDBJ whole genome shotgun (WGS) entry which is preliminary data.</text>
</comment>
<name>A0A0B3WQM9_9FIRM</name>
<evidence type="ECO:0000313" key="9">
    <source>
        <dbReference type="Proteomes" id="UP000031189"/>
    </source>
</evidence>
<dbReference type="Pfam" id="PF13353">
    <property type="entry name" value="Fer4_12"/>
    <property type="match status" value="1"/>
</dbReference>
<keyword evidence="3" id="KW-0949">S-adenosyl-L-methionine</keyword>
<evidence type="ECO:0000256" key="3">
    <source>
        <dbReference type="ARBA" id="ARBA00022691"/>
    </source>
</evidence>
<dbReference type="CDD" id="cd01335">
    <property type="entry name" value="Radical_SAM"/>
    <property type="match status" value="1"/>
</dbReference>
<evidence type="ECO:0000256" key="2">
    <source>
        <dbReference type="ARBA" id="ARBA00022485"/>
    </source>
</evidence>
<keyword evidence="7" id="KW-0560">Oxidoreductase</keyword>
<comment type="similarity">
    <text evidence="7">Belongs to the organic radical-activating enzymes family.</text>
</comment>
<dbReference type="SFLD" id="SFLDS00029">
    <property type="entry name" value="Radical_SAM"/>
    <property type="match status" value="1"/>
</dbReference>
<reference evidence="8 9" key="1">
    <citation type="submission" date="2014-12" db="EMBL/GenBank/DDBJ databases">
        <title>Draft genome sequence of Terrisporobacter sp. 08-306576, isolated from the blood culture of a bacteremia patient.</title>
        <authorList>
            <person name="Lund L.C."/>
            <person name="Sydenham T.V."/>
            <person name="Hogh S.V."/>
            <person name="Skov M.N."/>
            <person name="Kemp M."/>
            <person name="Justesen U.S."/>
        </authorList>
    </citation>
    <scope>NUCLEOTIDE SEQUENCE [LARGE SCALE GENOMIC DNA]</scope>
    <source>
        <strain evidence="8 9">08-306576</strain>
    </source>
</reference>
<keyword evidence="4" id="KW-0479">Metal-binding</keyword>